<name>A0ABQ4N2Y1_9BACL</name>
<comment type="caution">
    <text evidence="1">The sequence shown here is derived from an EMBL/GenBank/DDBJ whole genome shotgun (WGS) entry which is preliminary data.</text>
</comment>
<evidence type="ECO:0008006" key="3">
    <source>
        <dbReference type="Google" id="ProtNLM"/>
    </source>
</evidence>
<sequence>MPEAYQEETRRALTISRTDTIKPVLFDKPIEAQAKYGTSLLEKFNEIFVRTTMVKPEQFESTYETMMKDYMASGGQAILDERTEAYREMTE</sequence>
<organism evidence="1 2">
    <name type="scientific">Paenibacillus cisolokensis</name>
    <dbReference type="NCBI Taxonomy" id="1658519"/>
    <lineage>
        <taxon>Bacteria</taxon>
        <taxon>Bacillati</taxon>
        <taxon>Bacillota</taxon>
        <taxon>Bacilli</taxon>
        <taxon>Bacillales</taxon>
        <taxon>Paenibacillaceae</taxon>
        <taxon>Paenibacillus</taxon>
    </lineage>
</organism>
<evidence type="ECO:0000313" key="2">
    <source>
        <dbReference type="Proteomes" id="UP000680304"/>
    </source>
</evidence>
<gene>
    <name evidence="1" type="ORF">PACILC2_10870</name>
</gene>
<accession>A0ABQ4N2Y1</accession>
<keyword evidence="2" id="KW-1185">Reference proteome</keyword>
<proteinExistence type="predicted"/>
<protein>
    <recommendedName>
        <fullName evidence="3">ABC transporter substrate-binding protein</fullName>
    </recommendedName>
</protein>
<dbReference type="Proteomes" id="UP000680304">
    <property type="component" value="Unassembled WGS sequence"/>
</dbReference>
<reference evidence="1 2" key="1">
    <citation type="submission" date="2021-04" db="EMBL/GenBank/DDBJ databases">
        <title>Draft genome sequence of Paenibacillus cisolokensis, LC2-13A.</title>
        <authorList>
            <person name="Uke A."/>
            <person name="Chhe C."/>
            <person name="Baramee S."/>
            <person name="Kosugi A."/>
        </authorList>
    </citation>
    <scope>NUCLEOTIDE SEQUENCE [LARGE SCALE GENOMIC DNA]</scope>
    <source>
        <strain evidence="1 2">LC2-13A</strain>
    </source>
</reference>
<evidence type="ECO:0000313" key="1">
    <source>
        <dbReference type="EMBL" id="GIQ62519.1"/>
    </source>
</evidence>
<dbReference type="EMBL" id="BOVJ01000035">
    <property type="protein sequence ID" value="GIQ62519.1"/>
    <property type="molecule type" value="Genomic_DNA"/>
</dbReference>